<reference evidence="2" key="1">
    <citation type="submission" date="2023-03" db="EMBL/GenBank/DDBJ databases">
        <title>Massive genome expansion in bonnet fungi (Mycena s.s.) driven by repeated elements and novel gene families across ecological guilds.</title>
        <authorList>
            <consortium name="Lawrence Berkeley National Laboratory"/>
            <person name="Harder C.B."/>
            <person name="Miyauchi S."/>
            <person name="Viragh M."/>
            <person name="Kuo A."/>
            <person name="Thoen E."/>
            <person name="Andreopoulos B."/>
            <person name="Lu D."/>
            <person name="Skrede I."/>
            <person name="Drula E."/>
            <person name="Henrissat B."/>
            <person name="Morin E."/>
            <person name="Kohler A."/>
            <person name="Barry K."/>
            <person name="LaButti K."/>
            <person name="Morin E."/>
            <person name="Salamov A."/>
            <person name="Lipzen A."/>
            <person name="Mereny Z."/>
            <person name="Hegedus B."/>
            <person name="Baldrian P."/>
            <person name="Stursova M."/>
            <person name="Weitz H."/>
            <person name="Taylor A."/>
            <person name="Grigoriev I.V."/>
            <person name="Nagy L.G."/>
            <person name="Martin F."/>
            <person name="Kauserud H."/>
        </authorList>
    </citation>
    <scope>NUCLEOTIDE SEQUENCE</scope>
    <source>
        <strain evidence="2">CBHHK188m</strain>
    </source>
</reference>
<dbReference type="Proteomes" id="UP001215280">
    <property type="component" value="Unassembled WGS sequence"/>
</dbReference>
<feature type="compositionally biased region" description="Basic and acidic residues" evidence="1">
    <location>
        <begin position="1"/>
        <end position="11"/>
    </location>
</feature>
<name>A0AAD7N5A3_9AGAR</name>
<keyword evidence="3" id="KW-1185">Reference proteome</keyword>
<feature type="region of interest" description="Disordered" evidence="1">
    <location>
        <begin position="1"/>
        <end position="27"/>
    </location>
</feature>
<organism evidence="2 3">
    <name type="scientific">Mycena maculata</name>
    <dbReference type="NCBI Taxonomy" id="230809"/>
    <lineage>
        <taxon>Eukaryota</taxon>
        <taxon>Fungi</taxon>
        <taxon>Dikarya</taxon>
        <taxon>Basidiomycota</taxon>
        <taxon>Agaricomycotina</taxon>
        <taxon>Agaricomycetes</taxon>
        <taxon>Agaricomycetidae</taxon>
        <taxon>Agaricales</taxon>
        <taxon>Marasmiineae</taxon>
        <taxon>Mycenaceae</taxon>
        <taxon>Mycena</taxon>
    </lineage>
</organism>
<sequence length="300" mass="33401">MTQQEHDHETRSATAESNQNHDGKPGLHWNPCTSTSGLNQIDKKGHILHNKRLTVSGALVKPSPNESAVCDDYFQARFEMMMATCRRKCMHLGCTVPADVGVVTALCEQCGVVSYYSTQVLIYFVFPHRRCSVIYPVPKVGMASRPFAAQRCLPHGHPSAGSLGPRTSRVRRIDKDHRDTSRMADEAWGKWLMHTSVPDAHAMMREKGVSPRSCCAIWLYFFILNRTKVLNPPKGLHFSSVGVAPNAGGRGEVSTPGINIRRLNRQPGFKYRSTRDIIVRGGSLCEARTKLSSKSNEVRD</sequence>
<proteinExistence type="predicted"/>
<evidence type="ECO:0000256" key="1">
    <source>
        <dbReference type="SAM" id="MobiDB-lite"/>
    </source>
</evidence>
<dbReference type="EMBL" id="JARJLG010000095">
    <property type="protein sequence ID" value="KAJ7747164.1"/>
    <property type="molecule type" value="Genomic_DNA"/>
</dbReference>
<accession>A0AAD7N5A3</accession>
<gene>
    <name evidence="2" type="ORF">DFH07DRAFT_776117</name>
</gene>
<protein>
    <submittedName>
        <fullName evidence="2">Uncharacterized protein</fullName>
    </submittedName>
</protein>
<dbReference type="AlphaFoldDB" id="A0AAD7N5A3"/>
<evidence type="ECO:0000313" key="2">
    <source>
        <dbReference type="EMBL" id="KAJ7747164.1"/>
    </source>
</evidence>
<evidence type="ECO:0000313" key="3">
    <source>
        <dbReference type="Proteomes" id="UP001215280"/>
    </source>
</evidence>
<comment type="caution">
    <text evidence="2">The sequence shown here is derived from an EMBL/GenBank/DDBJ whole genome shotgun (WGS) entry which is preliminary data.</text>
</comment>